<keyword evidence="1" id="KW-0368">Histidine biosynthesis</keyword>
<dbReference type="EMBL" id="FNIT01000001">
    <property type="protein sequence ID" value="SDN70956.1"/>
    <property type="molecule type" value="Genomic_DNA"/>
</dbReference>
<gene>
    <name evidence="4" type="ORF">SAMN05192530_101847</name>
</gene>
<feature type="binding site" evidence="2">
    <location>
        <begin position="329"/>
        <end position="330"/>
    </location>
    <ligand>
        <name>L-histidine</name>
        <dbReference type="ChEBI" id="CHEBI:57595"/>
    </ligand>
</feature>
<evidence type="ECO:0000313" key="5">
    <source>
        <dbReference type="Proteomes" id="UP000198793"/>
    </source>
</evidence>
<accession>A0A1H0DLP1</accession>
<dbReference type="PANTHER" id="PTHR43707:SF1">
    <property type="entry name" value="HISTIDINE--TRNA LIGASE, MITOCHONDRIAL-RELATED"/>
    <property type="match status" value="1"/>
</dbReference>
<proteinExistence type="predicted"/>
<keyword evidence="5" id="KW-1185">Reference proteome</keyword>
<dbReference type="GO" id="GO:0004821">
    <property type="term" value="F:histidine-tRNA ligase activity"/>
    <property type="evidence" value="ECO:0007669"/>
    <property type="project" value="TreeGrafter"/>
</dbReference>
<feature type="binding site" evidence="2">
    <location>
        <position position="325"/>
    </location>
    <ligand>
        <name>L-histidine</name>
        <dbReference type="ChEBI" id="CHEBI:57595"/>
    </ligand>
</feature>
<dbReference type="InterPro" id="IPR041715">
    <property type="entry name" value="HisRS-like_core"/>
</dbReference>
<dbReference type="STRING" id="1166073.SAMN05192530_101847"/>
<dbReference type="PANTHER" id="PTHR43707">
    <property type="entry name" value="HISTIDYL-TRNA SYNTHETASE"/>
    <property type="match status" value="1"/>
</dbReference>
<dbReference type="Pfam" id="PF13393">
    <property type="entry name" value="tRNA-synt_His"/>
    <property type="match status" value="2"/>
</dbReference>
<dbReference type="NCBIfam" id="NF008951">
    <property type="entry name" value="PRK12295.1-4"/>
    <property type="match status" value="1"/>
</dbReference>
<evidence type="ECO:0000256" key="1">
    <source>
        <dbReference type="ARBA" id="ARBA00023102"/>
    </source>
</evidence>
<protein>
    <submittedName>
        <fullName evidence="4">ATP phosphoribosyltransferase regulatory subunit</fullName>
    </submittedName>
</protein>
<keyword evidence="1" id="KW-0028">Amino-acid biosynthesis</keyword>
<feature type="binding site" evidence="2">
    <location>
        <position position="118"/>
    </location>
    <ligand>
        <name>L-histidine</name>
        <dbReference type="ChEBI" id="CHEBI:57595"/>
    </ligand>
</feature>
<dbReference type="AlphaFoldDB" id="A0A1H0DLP1"/>
<feature type="domain" description="Class II Histidinyl-tRNA synthetase (HisRS)-like catalytic core" evidence="3">
    <location>
        <begin position="253"/>
        <end position="377"/>
    </location>
</feature>
<dbReference type="RefSeq" id="WP_090669189.1">
    <property type="nucleotide sequence ID" value="NZ_FNIT01000001.1"/>
</dbReference>
<dbReference type="PIRSF" id="PIRSF001549">
    <property type="entry name" value="His-tRNA_synth"/>
    <property type="match status" value="1"/>
</dbReference>
<dbReference type="SUPFAM" id="SSF55681">
    <property type="entry name" value="Class II aaRS and biotin synthetases"/>
    <property type="match status" value="1"/>
</dbReference>
<keyword evidence="4" id="KW-0808">Transferase</keyword>
<dbReference type="Gene3D" id="3.30.930.10">
    <property type="entry name" value="Bira Bifunctional Protein, Domain 2"/>
    <property type="match status" value="1"/>
</dbReference>
<feature type="binding site" evidence="2">
    <location>
        <position position="103"/>
    </location>
    <ligand>
        <name>L-histidine</name>
        <dbReference type="ChEBI" id="CHEBI:57595"/>
    </ligand>
</feature>
<dbReference type="GO" id="GO:0006427">
    <property type="term" value="P:histidyl-tRNA aminoacylation"/>
    <property type="evidence" value="ECO:0007669"/>
    <property type="project" value="TreeGrafter"/>
</dbReference>
<dbReference type="GO" id="GO:0000105">
    <property type="term" value="P:L-histidine biosynthetic process"/>
    <property type="evidence" value="ECO:0007669"/>
    <property type="project" value="UniProtKB-KW"/>
</dbReference>
<feature type="binding site" evidence="2">
    <location>
        <begin position="75"/>
        <end position="77"/>
    </location>
    <ligand>
        <name>L-histidine</name>
        <dbReference type="ChEBI" id="CHEBI:57595"/>
    </ligand>
</feature>
<dbReference type="Proteomes" id="UP000198793">
    <property type="component" value="Unassembled WGS sequence"/>
</dbReference>
<evidence type="ECO:0000259" key="3">
    <source>
        <dbReference type="Pfam" id="PF13393"/>
    </source>
</evidence>
<feature type="domain" description="Class II Histidinyl-tRNA synthetase (HisRS)-like catalytic core" evidence="3">
    <location>
        <begin position="22"/>
        <end position="213"/>
    </location>
</feature>
<dbReference type="GO" id="GO:0016757">
    <property type="term" value="F:glycosyltransferase activity"/>
    <property type="evidence" value="ECO:0007669"/>
    <property type="project" value="UniProtKB-KW"/>
</dbReference>
<feature type="binding site" evidence="2">
    <location>
        <position position="114"/>
    </location>
    <ligand>
        <name>L-histidine</name>
        <dbReference type="ChEBI" id="CHEBI:57595"/>
    </ligand>
</feature>
<sequence>MSLLPAPGDPGPVAAAGTPFDATLAALFAARGAVPTATPILQRAEPYLDTLGEDLRRRIFLTRGEGGETLCLRPDFTVPVCLAHIANGASLPRRYSYNGLVFRQRRGETAEFRQAGVENLGEPNRAEADAATLADAFAGLDACGLAPAALQTVIGDQALFEAFLAALSLPAGWRRRLVRAFGRDDLLQAALATLASGAGTPPSSDPDVLRLARARDRAGLKALVAGRIEEGGLPPKRGRGAAEIAERLLEKTELADTRLDAESLERLSRFLAIDCPADEAPERLARLGGDPAFTNAIEGFAARNRALQAAGVDPAALRYRAAFGRPIDYYTGLVFETLGPASPEPLAGGGRYDRLVGYLGAHEPIPAVGFTLWLDRIGAALAGEARP</sequence>
<dbReference type="InterPro" id="IPR045864">
    <property type="entry name" value="aa-tRNA-synth_II/BPL/LPL"/>
</dbReference>
<organism evidence="4 5">
    <name type="scientific">Aureimonas jatrophae</name>
    <dbReference type="NCBI Taxonomy" id="1166073"/>
    <lineage>
        <taxon>Bacteria</taxon>
        <taxon>Pseudomonadati</taxon>
        <taxon>Pseudomonadota</taxon>
        <taxon>Alphaproteobacteria</taxon>
        <taxon>Hyphomicrobiales</taxon>
        <taxon>Aurantimonadaceae</taxon>
        <taxon>Aureimonas</taxon>
    </lineage>
</organism>
<dbReference type="InterPro" id="IPR004516">
    <property type="entry name" value="HisRS/HisZ"/>
</dbReference>
<evidence type="ECO:0000256" key="2">
    <source>
        <dbReference type="PIRSR" id="PIRSR001549-1"/>
    </source>
</evidence>
<dbReference type="GO" id="GO:0005737">
    <property type="term" value="C:cytoplasm"/>
    <property type="evidence" value="ECO:0007669"/>
    <property type="project" value="InterPro"/>
</dbReference>
<reference evidence="4 5" key="1">
    <citation type="submission" date="2016-10" db="EMBL/GenBank/DDBJ databases">
        <authorList>
            <person name="de Groot N.N."/>
        </authorList>
    </citation>
    <scope>NUCLEOTIDE SEQUENCE [LARGE SCALE GENOMIC DNA]</scope>
    <source>
        <strain evidence="5">L7-484,KACC 16230,DSM 25025</strain>
    </source>
</reference>
<name>A0A1H0DLP1_9HYPH</name>
<dbReference type="OrthoDB" id="9797914at2"/>
<keyword evidence="4" id="KW-0328">Glycosyltransferase</keyword>
<evidence type="ECO:0000313" key="4">
    <source>
        <dbReference type="EMBL" id="SDN70956.1"/>
    </source>
</evidence>